<sequence>MWTKLPAPLHGLVLDHLEFADVLRATTTGSGGRDAMEHINVVSRMNPGFIMGTQGNEWEETLMLKKLKRCEVIRVAGPRGDYAPLVDELKGLRDVLTNGATFDIDLALGWCEDNLIWCEQNGADELSEIVESENFDDFVARLELEPRMGRSIRRQFREYIYHNLIERCNGVWKDGGSPDDEGVVAWIREPENWLHRNNSHEVYAAMADHLGIKLTHENKRKMTKIIREALIADYEDNPDECYEWIVQLGLRLGAALKELAGRKAKKQRIEDPGSRQPGSLGLKIMEELLGGSMAPRAKVLCAGLEDAGRTMAVAKEVLGKPPEDDFGRALQRVARSTGSCEVVSKGTYGNTLFTLRKGAEDGMEELAHRSDFGKLPPNTVRAGPASKKGVTLNSVLRTGSIEGLHYYDQNGPMGFIDLVFGWLDMGVSADFVNSMVCKVHAEFQKAFNNWLDGSVKEPPKLAVLPTHLQALIDDEMAVVKRVNEFQRRVSGGVSSPASGQRGEEAQLELKKSKKKKRKKRGRDDADGAPAKAGKPASKGTAARGAGKDAGYVDALWDLSKKDGQTIKDKGMGACLGFLRTGECKFGAKCKFSHNKRFWDGHGVTWSAVKAAAGGKVPGSDSESEDGSGSRSRSRSRSQRRD</sequence>
<dbReference type="GO" id="GO:0008270">
    <property type="term" value="F:zinc ion binding"/>
    <property type="evidence" value="ECO:0007669"/>
    <property type="project" value="UniProtKB-KW"/>
</dbReference>
<gene>
    <name evidence="4" type="ORF">AURANDRAFT_67347</name>
</gene>
<proteinExistence type="predicted"/>
<feature type="domain" description="C3H1-type" evidence="3">
    <location>
        <begin position="568"/>
        <end position="596"/>
    </location>
</feature>
<keyword evidence="5" id="KW-1185">Reference proteome</keyword>
<dbReference type="InterPro" id="IPR000571">
    <property type="entry name" value="Znf_CCCH"/>
</dbReference>
<feature type="compositionally biased region" description="Basic and acidic residues" evidence="2">
    <location>
        <begin position="501"/>
        <end position="510"/>
    </location>
</feature>
<evidence type="ECO:0000313" key="5">
    <source>
        <dbReference type="Proteomes" id="UP000002729"/>
    </source>
</evidence>
<dbReference type="OrthoDB" id="411372at2759"/>
<dbReference type="EMBL" id="GL833153">
    <property type="protein sequence ID" value="EGB04301.1"/>
    <property type="molecule type" value="Genomic_DNA"/>
</dbReference>
<evidence type="ECO:0000256" key="1">
    <source>
        <dbReference type="PROSITE-ProRule" id="PRU00723"/>
    </source>
</evidence>
<dbReference type="RefSeq" id="XP_009041011.1">
    <property type="nucleotide sequence ID" value="XM_009042763.1"/>
</dbReference>
<feature type="compositionally biased region" description="Low complexity" evidence="2">
    <location>
        <begin position="610"/>
        <end position="630"/>
    </location>
</feature>
<reference evidence="4 5" key="1">
    <citation type="journal article" date="2011" name="Proc. Natl. Acad. Sci. U.S.A.">
        <title>Niche of harmful alga Aureococcus anophagefferens revealed through ecogenomics.</title>
        <authorList>
            <person name="Gobler C.J."/>
            <person name="Berry D.L."/>
            <person name="Dyhrman S.T."/>
            <person name="Wilhelm S.W."/>
            <person name="Salamov A."/>
            <person name="Lobanov A.V."/>
            <person name="Zhang Y."/>
            <person name="Collier J.L."/>
            <person name="Wurch L.L."/>
            <person name="Kustka A.B."/>
            <person name="Dill B.D."/>
            <person name="Shah M."/>
            <person name="VerBerkmoes N.C."/>
            <person name="Kuo A."/>
            <person name="Terry A."/>
            <person name="Pangilinan J."/>
            <person name="Lindquist E.A."/>
            <person name="Lucas S."/>
            <person name="Paulsen I.T."/>
            <person name="Hattenrath-Lehmann T.K."/>
            <person name="Talmage S.C."/>
            <person name="Walker E.A."/>
            <person name="Koch F."/>
            <person name="Burson A.M."/>
            <person name="Marcoval M.A."/>
            <person name="Tang Y.Z."/>
            <person name="Lecleir G.R."/>
            <person name="Coyne K.J."/>
            <person name="Berg G.M."/>
            <person name="Bertrand E.M."/>
            <person name="Saito M.A."/>
            <person name="Gladyshev V.N."/>
            <person name="Grigoriev I.V."/>
        </authorList>
    </citation>
    <scope>NUCLEOTIDE SEQUENCE [LARGE SCALE GENOMIC DNA]</scope>
    <source>
        <strain evidence="5">CCMP 1984</strain>
    </source>
</reference>
<dbReference type="KEGG" id="aaf:AURANDRAFT_67347"/>
<keyword evidence="1" id="KW-0863">Zinc-finger</keyword>
<accession>F0YKU6</accession>
<keyword evidence="1" id="KW-0862">Zinc</keyword>
<dbReference type="GeneID" id="20226203"/>
<protein>
    <recommendedName>
        <fullName evidence="3">C3H1-type domain-containing protein</fullName>
    </recommendedName>
</protein>
<dbReference type="Pfam" id="PF00642">
    <property type="entry name" value="zf-CCCH"/>
    <property type="match status" value="1"/>
</dbReference>
<feature type="region of interest" description="Disordered" evidence="2">
    <location>
        <begin position="610"/>
        <end position="641"/>
    </location>
</feature>
<dbReference type="PROSITE" id="PS50103">
    <property type="entry name" value="ZF_C3H1"/>
    <property type="match status" value="1"/>
</dbReference>
<dbReference type="InParanoid" id="F0YKU6"/>
<feature type="region of interest" description="Disordered" evidence="2">
    <location>
        <begin position="489"/>
        <end position="545"/>
    </location>
</feature>
<feature type="compositionally biased region" description="Low complexity" evidence="2">
    <location>
        <begin position="527"/>
        <end position="542"/>
    </location>
</feature>
<keyword evidence="1" id="KW-0479">Metal-binding</keyword>
<feature type="compositionally biased region" description="Basic residues" evidence="2">
    <location>
        <begin position="631"/>
        <end position="641"/>
    </location>
</feature>
<organism evidence="5">
    <name type="scientific">Aureococcus anophagefferens</name>
    <name type="common">Harmful bloom alga</name>
    <dbReference type="NCBI Taxonomy" id="44056"/>
    <lineage>
        <taxon>Eukaryota</taxon>
        <taxon>Sar</taxon>
        <taxon>Stramenopiles</taxon>
        <taxon>Ochrophyta</taxon>
        <taxon>Pelagophyceae</taxon>
        <taxon>Pelagomonadales</taxon>
        <taxon>Pelagomonadaceae</taxon>
        <taxon>Aureococcus</taxon>
    </lineage>
</organism>
<name>F0YKU6_AURAN</name>
<feature type="zinc finger region" description="C3H1-type" evidence="1">
    <location>
        <begin position="568"/>
        <end position="596"/>
    </location>
</feature>
<feature type="compositionally biased region" description="Basic residues" evidence="2">
    <location>
        <begin position="511"/>
        <end position="520"/>
    </location>
</feature>
<evidence type="ECO:0000313" key="4">
    <source>
        <dbReference type="EMBL" id="EGB04301.1"/>
    </source>
</evidence>
<evidence type="ECO:0000259" key="3">
    <source>
        <dbReference type="PROSITE" id="PS50103"/>
    </source>
</evidence>
<dbReference type="Proteomes" id="UP000002729">
    <property type="component" value="Unassembled WGS sequence"/>
</dbReference>
<dbReference type="AlphaFoldDB" id="F0YKU6"/>
<evidence type="ECO:0000256" key="2">
    <source>
        <dbReference type="SAM" id="MobiDB-lite"/>
    </source>
</evidence>